<evidence type="ECO:0000259" key="22">
    <source>
        <dbReference type="PROSITE" id="PS50113"/>
    </source>
</evidence>
<dbReference type="InterPro" id="IPR000700">
    <property type="entry name" value="PAS-assoc_C"/>
</dbReference>
<keyword evidence="13" id="KW-0472">Membrane</keyword>
<feature type="domain" description="PAS" evidence="21">
    <location>
        <begin position="25"/>
        <end position="56"/>
    </location>
</feature>
<dbReference type="Gene3D" id="1.20.120.160">
    <property type="entry name" value="HPT domain"/>
    <property type="match status" value="1"/>
</dbReference>
<dbReference type="Pfam" id="PF01590">
    <property type="entry name" value="GAF"/>
    <property type="match status" value="1"/>
</dbReference>
<dbReference type="Gene3D" id="3.30.450.20">
    <property type="entry name" value="PAS domain"/>
    <property type="match status" value="2"/>
</dbReference>
<dbReference type="SUPFAM" id="SSF47384">
    <property type="entry name" value="Homodimeric domain of signal transducing histidine kinase"/>
    <property type="match status" value="1"/>
</dbReference>
<dbReference type="RefSeq" id="WP_008868609.1">
    <property type="nucleotide sequence ID" value="NZ_ACJN02000001.1"/>
</dbReference>
<name>D6SLB6_9BACT</name>
<evidence type="ECO:0000256" key="14">
    <source>
        <dbReference type="ARBA" id="ARBA00064003"/>
    </source>
</evidence>
<evidence type="ECO:0000256" key="8">
    <source>
        <dbReference type="ARBA" id="ARBA00022741"/>
    </source>
</evidence>
<keyword evidence="4" id="KW-1003">Cell membrane</keyword>
<dbReference type="PROSITE" id="PS50112">
    <property type="entry name" value="PAS"/>
    <property type="match status" value="2"/>
</dbReference>
<dbReference type="PROSITE" id="PS50894">
    <property type="entry name" value="HPT"/>
    <property type="match status" value="1"/>
</dbReference>
<dbReference type="SUPFAM" id="SSF55781">
    <property type="entry name" value="GAF domain-like"/>
    <property type="match status" value="2"/>
</dbReference>
<dbReference type="Gene3D" id="3.30.450.40">
    <property type="match status" value="2"/>
</dbReference>
<keyword evidence="12" id="KW-0902">Two-component regulatory system</keyword>
<evidence type="ECO:0000259" key="20">
    <source>
        <dbReference type="PROSITE" id="PS50110"/>
    </source>
</evidence>
<dbReference type="SMART" id="SM00073">
    <property type="entry name" value="HPT"/>
    <property type="match status" value="1"/>
</dbReference>
<evidence type="ECO:0000313" key="24">
    <source>
        <dbReference type="EMBL" id="EFI35477.1"/>
    </source>
</evidence>
<dbReference type="Proteomes" id="UP000005496">
    <property type="component" value="Unassembled WGS sequence"/>
</dbReference>
<dbReference type="InterPro" id="IPR036641">
    <property type="entry name" value="HPT_dom_sf"/>
</dbReference>
<dbReference type="InterPro" id="IPR036097">
    <property type="entry name" value="HisK_dim/P_sf"/>
</dbReference>
<feature type="modified residue" description="Phosphohistidine" evidence="16">
    <location>
        <position position="1289"/>
    </location>
</feature>
<comment type="subcellular location">
    <subcellularLocation>
        <location evidence="2">Cell membrane</location>
        <topology evidence="2">Multi-pass membrane protein</topology>
    </subcellularLocation>
</comment>
<evidence type="ECO:0000256" key="16">
    <source>
        <dbReference type="PROSITE-ProRule" id="PRU00110"/>
    </source>
</evidence>
<keyword evidence="10" id="KW-0067">ATP-binding</keyword>
<evidence type="ECO:0000256" key="17">
    <source>
        <dbReference type="PROSITE-ProRule" id="PRU00169"/>
    </source>
</evidence>
<dbReference type="Pfam" id="PF13426">
    <property type="entry name" value="PAS_9"/>
    <property type="match status" value="1"/>
</dbReference>
<dbReference type="FunFam" id="1.10.287.130:FF:000002">
    <property type="entry name" value="Two-component osmosensing histidine kinase"/>
    <property type="match status" value="1"/>
</dbReference>
<dbReference type="Gene3D" id="1.10.287.130">
    <property type="match status" value="1"/>
</dbReference>
<feature type="domain" description="Response regulatory" evidence="20">
    <location>
        <begin position="1037"/>
        <end position="1206"/>
    </location>
</feature>
<keyword evidence="9 24" id="KW-0418">Kinase</keyword>
<dbReference type="EC" id="2.7.13.3" evidence="3"/>
<evidence type="ECO:0000256" key="3">
    <source>
        <dbReference type="ARBA" id="ARBA00012438"/>
    </source>
</evidence>
<dbReference type="Gene3D" id="3.30.565.10">
    <property type="entry name" value="Histidine kinase-like ATPase, C-terminal domain"/>
    <property type="match status" value="1"/>
</dbReference>
<dbReference type="SUPFAM" id="SSF55874">
    <property type="entry name" value="ATPase domain of HSP90 chaperone/DNA topoisomerase II/histidine kinase"/>
    <property type="match status" value="1"/>
</dbReference>
<evidence type="ECO:0000256" key="13">
    <source>
        <dbReference type="ARBA" id="ARBA00023136"/>
    </source>
</evidence>
<protein>
    <recommendedName>
        <fullName evidence="15">Sensory/regulatory protein RpfC</fullName>
        <ecNumber evidence="3">2.7.13.3</ecNumber>
    </recommendedName>
</protein>
<dbReference type="PROSITE" id="PS50109">
    <property type="entry name" value="HIS_KIN"/>
    <property type="match status" value="1"/>
</dbReference>
<evidence type="ECO:0000313" key="25">
    <source>
        <dbReference type="Proteomes" id="UP000005496"/>
    </source>
</evidence>
<dbReference type="PRINTS" id="PR00344">
    <property type="entry name" value="BCTRLSENSOR"/>
</dbReference>
<accession>D6SLB6</accession>
<evidence type="ECO:0000256" key="11">
    <source>
        <dbReference type="ARBA" id="ARBA00022989"/>
    </source>
</evidence>
<organism evidence="24 25">
    <name type="scientific">Desulfonatronospira thiodismutans ASO3-1</name>
    <dbReference type="NCBI Taxonomy" id="555779"/>
    <lineage>
        <taxon>Bacteria</taxon>
        <taxon>Pseudomonadati</taxon>
        <taxon>Thermodesulfobacteriota</taxon>
        <taxon>Desulfovibrionia</taxon>
        <taxon>Desulfovibrionales</taxon>
        <taxon>Desulfonatronovibrionaceae</taxon>
        <taxon>Desulfonatronospira</taxon>
    </lineage>
</organism>
<evidence type="ECO:0000256" key="4">
    <source>
        <dbReference type="ARBA" id="ARBA00022475"/>
    </source>
</evidence>
<evidence type="ECO:0000256" key="15">
    <source>
        <dbReference type="ARBA" id="ARBA00068150"/>
    </source>
</evidence>
<keyword evidence="11" id="KW-1133">Transmembrane helix</keyword>
<sequence>MSTRPTSLNDQDQSEQSVLPDAQDILDKATIGIFKTTLEGRFIYANRALAEIFGYSSPRDLIASVTDIATQLFADPVQWEEVRHLLDLHGIVKNYECRQIRRDGTVFWASGSIQAVTDAKGKASHFQGFVSDISDRKLAQDQWQSTFEALPDLIALVDNDHRILRVNNAMAEHLGLQPREIEGRFCYEVVHGLSAPPDFCPHSRTLRSRNEENAEVFEERLHGYFNVTTTPFRDAGGFILGSVHVARDITIQKHKHDVMQQAIEESRRSEAHLSSMFESARAILTTKDFPSAARHIFDSVSSLIGSSAGYVALLADDGRENELVFLESGGRPCYVDPALPMPIRGLRAQSYSLNAVVFENDFMNSQWMDFMPPGHVQLDNVLFAPLVLDEKTVGIIGLANKPGGFTEKDANAAKSFGDLAAIALRNSRNLEKLAENEQSLNYRLDLQRLLMDLAMDFLNVPTDNLNQATDRALMRLGQFTGTDRVYIFYYDYENHVMTNTHEWCAPGIEPQIDNLQKIPLALNPEHVRMHNEGRPFYLPDVSKLDNNDPFRLHLEFQDIQSLLAIPLMGPEGCLGFVGLDSVRSTRTWSDSEINLFALLAKLLVNAQLRQSREQDLKDAMEQAEIATQAKSEFLANMSHEIRTPMNGVIGMTDLLLDTELRPEQRSLAESIQSSGEALLALINDILDFSKIEAGRLELESVNFNLHYLLEDLASLMAVRADEKGLELICLPDPDVPAQVQGDPGRLRQILTNLVGNAIKFTHQGEVVVMVQKSEARSQKSDNSADDVLLLFTVQDTGIGVPEDKIDLLFNKFSQVDASTTRKFGGTGLGLAISRQLAEMMGGEVGVQSEYGRGCKFWFTARLTLQKKQEEPLPALPQDLHGEHILIVDDNETNLEILKKQLEAWGVEVEQASEGHEALLILDRVYSEGNYFAMAILDMHMPGMDGAELGRLIRNTDILKDLPLVMLTSLGRPGDAKIFEEQGFNAYLNKPVRQSELFDTLLTVLSSAGKAPGHSIITRHQAREIKRQQSELIKFKGHVLVAEDNPVNQKVAVGLLNKMGLSADIVDTGLKAVEALQNQSYDLVLMDVQMPEMDGLEATRRIRAAEDRNQRSEVRNQISEERNQSTGDRRWESQPLNPSTPEYHNPSIPKSFNPKIPQSLNPKIPIIAMTAGAMHQDRERCLDAGMDDYVTKPVNPGQLATVLSRWLKKENSFIPQQYGSIDNSACHFQKASNPSNPPFDYKSLLDRLEQDHELAREIANMYLQDIPAKIEELQKALEDKAVQKVLRAAHSIKGNSANTGCMAISAIAEMMESLAQSGELDKVANLMPELKRQFEICKTEIEKIQDT</sequence>
<dbReference type="NCBIfam" id="TIGR00229">
    <property type="entry name" value="sensory_box"/>
    <property type="match status" value="2"/>
</dbReference>
<feature type="domain" description="PAC" evidence="22">
    <location>
        <begin position="93"/>
        <end position="145"/>
    </location>
</feature>
<dbReference type="SMART" id="SM00091">
    <property type="entry name" value="PAS"/>
    <property type="match status" value="2"/>
</dbReference>
<dbReference type="InterPro" id="IPR001789">
    <property type="entry name" value="Sig_transdc_resp-reg_receiver"/>
</dbReference>
<dbReference type="SMART" id="SM00448">
    <property type="entry name" value="REC"/>
    <property type="match status" value="2"/>
</dbReference>
<dbReference type="CDD" id="cd00130">
    <property type="entry name" value="PAS"/>
    <property type="match status" value="2"/>
</dbReference>
<dbReference type="InterPro" id="IPR000014">
    <property type="entry name" value="PAS"/>
</dbReference>
<keyword evidence="7" id="KW-0812">Transmembrane</keyword>
<dbReference type="InterPro" id="IPR029016">
    <property type="entry name" value="GAF-like_dom_sf"/>
</dbReference>
<keyword evidence="6" id="KW-0808">Transferase</keyword>
<dbReference type="eggNOG" id="COG2203">
    <property type="taxonomic scope" value="Bacteria"/>
</dbReference>
<dbReference type="SUPFAM" id="SSF47226">
    <property type="entry name" value="Histidine-containing phosphotransfer domain, HPT domain"/>
    <property type="match status" value="1"/>
</dbReference>
<dbReference type="InterPro" id="IPR003661">
    <property type="entry name" value="HisK_dim/P_dom"/>
</dbReference>
<dbReference type="InterPro" id="IPR004358">
    <property type="entry name" value="Sig_transdc_His_kin-like_C"/>
</dbReference>
<dbReference type="EMBL" id="ACJN02000001">
    <property type="protein sequence ID" value="EFI35477.1"/>
    <property type="molecule type" value="Genomic_DNA"/>
</dbReference>
<evidence type="ECO:0000256" key="9">
    <source>
        <dbReference type="ARBA" id="ARBA00022777"/>
    </source>
</evidence>
<keyword evidence="25" id="KW-1185">Reference proteome</keyword>
<dbReference type="eggNOG" id="COG2205">
    <property type="taxonomic scope" value="Bacteria"/>
</dbReference>
<reference evidence="24" key="1">
    <citation type="submission" date="2010-05" db="EMBL/GenBank/DDBJ databases">
        <title>The draft genome of Desulfonatronospira thiodismutans ASO3-1.</title>
        <authorList>
            <consortium name="US DOE Joint Genome Institute (JGI-PGF)"/>
            <person name="Lucas S."/>
            <person name="Copeland A."/>
            <person name="Lapidus A."/>
            <person name="Cheng J.-F."/>
            <person name="Bruce D."/>
            <person name="Goodwin L."/>
            <person name="Pitluck S."/>
            <person name="Chertkov O."/>
            <person name="Brettin T."/>
            <person name="Detter J.C."/>
            <person name="Han C."/>
            <person name="Land M.L."/>
            <person name="Hauser L."/>
            <person name="Kyrpides N."/>
            <person name="Mikhailova N."/>
            <person name="Muyzer G."/>
            <person name="Woyke T."/>
        </authorList>
    </citation>
    <scope>NUCLEOTIDE SEQUENCE [LARGE SCALE GENOMIC DNA]</scope>
    <source>
        <strain evidence="24">ASO3-1</strain>
    </source>
</reference>
<dbReference type="InterPro" id="IPR035965">
    <property type="entry name" value="PAS-like_dom_sf"/>
</dbReference>
<proteinExistence type="predicted"/>
<feature type="domain" description="Response regulatory" evidence="20">
    <location>
        <begin position="883"/>
        <end position="1004"/>
    </location>
</feature>
<dbReference type="SMART" id="SM00086">
    <property type="entry name" value="PAC"/>
    <property type="match status" value="2"/>
</dbReference>
<evidence type="ECO:0000256" key="7">
    <source>
        <dbReference type="ARBA" id="ARBA00022692"/>
    </source>
</evidence>
<feature type="domain" description="Histidine kinase" evidence="19">
    <location>
        <begin position="636"/>
        <end position="864"/>
    </location>
</feature>
<dbReference type="InterPro" id="IPR003594">
    <property type="entry name" value="HATPase_dom"/>
</dbReference>
<evidence type="ECO:0000259" key="21">
    <source>
        <dbReference type="PROSITE" id="PS50112"/>
    </source>
</evidence>
<dbReference type="InterPro" id="IPR008207">
    <property type="entry name" value="Sig_transdc_His_kin_Hpt_dom"/>
</dbReference>
<dbReference type="PROSITE" id="PS50110">
    <property type="entry name" value="RESPONSE_REGULATORY"/>
    <property type="match status" value="2"/>
</dbReference>
<evidence type="ECO:0000256" key="10">
    <source>
        <dbReference type="ARBA" id="ARBA00022840"/>
    </source>
</evidence>
<dbReference type="eggNOG" id="COG0642">
    <property type="taxonomic scope" value="Bacteria"/>
</dbReference>
<evidence type="ECO:0000256" key="1">
    <source>
        <dbReference type="ARBA" id="ARBA00000085"/>
    </source>
</evidence>
<feature type="domain" description="HPt" evidence="23">
    <location>
        <begin position="1250"/>
        <end position="1343"/>
    </location>
</feature>
<dbReference type="OrthoDB" id="9758705at2"/>
<evidence type="ECO:0000256" key="5">
    <source>
        <dbReference type="ARBA" id="ARBA00022553"/>
    </source>
</evidence>
<dbReference type="PROSITE" id="PS50113">
    <property type="entry name" value="PAC"/>
    <property type="match status" value="1"/>
</dbReference>
<dbReference type="SUPFAM" id="SSF55785">
    <property type="entry name" value="PYP-like sensor domain (PAS domain)"/>
    <property type="match status" value="2"/>
</dbReference>
<dbReference type="SMART" id="SM00065">
    <property type="entry name" value="GAF"/>
    <property type="match status" value="2"/>
</dbReference>
<dbReference type="SMART" id="SM00388">
    <property type="entry name" value="HisKA"/>
    <property type="match status" value="1"/>
</dbReference>
<feature type="domain" description="PAS" evidence="21">
    <location>
        <begin position="139"/>
        <end position="191"/>
    </location>
</feature>
<dbReference type="SUPFAM" id="SSF52172">
    <property type="entry name" value="CheY-like"/>
    <property type="match status" value="2"/>
</dbReference>
<dbReference type="InterPro" id="IPR011006">
    <property type="entry name" value="CheY-like_superfamily"/>
</dbReference>
<dbReference type="Pfam" id="PF00072">
    <property type="entry name" value="Response_reg"/>
    <property type="match status" value="3"/>
</dbReference>
<dbReference type="InterPro" id="IPR005467">
    <property type="entry name" value="His_kinase_dom"/>
</dbReference>
<dbReference type="SMART" id="SM00387">
    <property type="entry name" value="HATPase_c"/>
    <property type="match status" value="1"/>
</dbReference>
<dbReference type="Pfam" id="PF01627">
    <property type="entry name" value="Hpt"/>
    <property type="match status" value="1"/>
</dbReference>
<dbReference type="PANTHER" id="PTHR45339">
    <property type="entry name" value="HYBRID SIGNAL TRANSDUCTION HISTIDINE KINASE J"/>
    <property type="match status" value="1"/>
</dbReference>
<feature type="region of interest" description="Disordered" evidence="18">
    <location>
        <begin position="1105"/>
        <end position="1154"/>
    </location>
</feature>
<dbReference type="InterPro" id="IPR003018">
    <property type="entry name" value="GAF"/>
</dbReference>
<evidence type="ECO:0000256" key="2">
    <source>
        <dbReference type="ARBA" id="ARBA00004651"/>
    </source>
</evidence>
<dbReference type="Gene3D" id="3.40.50.2300">
    <property type="match status" value="2"/>
</dbReference>
<dbReference type="InterPro" id="IPR013656">
    <property type="entry name" value="PAS_4"/>
</dbReference>
<keyword evidence="5 17" id="KW-0597">Phosphoprotein</keyword>
<dbReference type="Pfam" id="PF02518">
    <property type="entry name" value="HATPase_c"/>
    <property type="match status" value="1"/>
</dbReference>
<feature type="modified residue" description="4-aspartylphosphate" evidence="17">
    <location>
        <position position="1086"/>
    </location>
</feature>
<dbReference type="CDD" id="cd00082">
    <property type="entry name" value="HisKA"/>
    <property type="match status" value="1"/>
</dbReference>
<dbReference type="eggNOG" id="COG5002">
    <property type="taxonomic scope" value="Bacteria"/>
</dbReference>
<feature type="compositionally biased region" description="Basic and acidic residues" evidence="18">
    <location>
        <begin position="1105"/>
        <end position="1131"/>
    </location>
</feature>
<dbReference type="Pfam" id="PF00512">
    <property type="entry name" value="HisKA"/>
    <property type="match status" value="1"/>
</dbReference>
<feature type="modified residue" description="4-aspartylphosphate" evidence="17">
    <location>
        <position position="937"/>
    </location>
</feature>
<comment type="caution">
    <text evidence="24">The sequence shown here is derived from an EMBL/GenBank/DDBJ whole genome shotgun (WGS) entry which is preliminary data.</text>
</comment>
<dbReference type="GO" id="GO:0005886">
    <property type="term" value="C:plasma membrane"/>
    <property type="evidence" value="ECO:0007669"/>
    <property type="project" value="UniProtKB-SubCell"/>
</dbReference>
<dbReference type="CDD" id="cd16922">
    <property type="entry name" value="HATPase_EvgS-ArcB-TorS-like"/>
    <property type="match status" value="1"/>
</dbReference>
<comment type="catalytic activity">
    <reaction evidence="1">
        <text>ATP + protein L-histidine = ADP + protein N-phospho-L-histidine.</text>
        <dbReference type="EC" id="2.7.13.3"/>
    </reaction>
</comment>
<comment type="subunit">
    <text evidence="14">At low DSF concentrations, interacts with RpfF.</text>
</comment>
<dbReference type="InterPro" id="IPR001610">
    <property type="entry name" value="PAC"/>
</dbReference>
<dbReference type="CDD" id="cd17546">
    <property type="entry name" value="REC_hyHK_CKI1_RcsC-like"/>
    <property type="match status" value="2"/>
</dbReference>
<dbReference type="GO" id="GO:0000155">
    <property type="term" value="F:phosphorelay sensor kinase activity"/>
    <property type="evidence" value="ECO:0007669"/>
    <property type="project" value="InterPro"/>
</dbReference>
<dbReference type="CDD" id="cd00088">
    <property type="entry name" value="HPT"/>
    <property type="match status" value="1"/>
</dbReference>
<dbReference type="FunFam" id="3.30.565.10:FF:000010">
    <property type="entry name" value="Sensor histidine kinase RcsC"/>
    <property type="match status" value="1"/>
</dbReference>
<gene>
    <name evidence="24" type="ORF">Dthio_PD2898</name>
</gene>
<dbReference type="Pfam" id="PF13185">
    <property type="entry name" value="GAF_2"/>
    <property type="match status" value="1"/>
</dbReference>
<evidence type="ECO:0000259" key="23">
    <source>
        <dbReference type="PROSITE" id="PS50894"/>
    </source>
</evidence>
<dbReference type="InterPro" id="IPR036890">
    <property type="entry name" value="HATPase_C_sf"/>
</dbReference>
<dbReference type="PANTHER" id="PTHR45339:SF1">
    <property type="entry name" value="HYBRID SIGNAL TRANSDUCTION HISTIDINE KINASE J"/>
    <property type="match status" value="1"/>
</dbReference>
<dbReference type="GO" id="GO:0005524">
    <property type="term" value="F:ATP binding"/>
    <property type="evidence" value="ECO:0007669"/>
    <property type="project" value="UniProtKB-KW"/>
</dbReference>
<evidence type="ECO:0000256" key="12">
    <source>
        <dbReference type="ARBA" id="ARBA00023012"/>
    </source>
</evidence>
<evidence type="ECO:0000256" key="6">
    <source>
        <dbReference type="ARBA" id="ARBA00022679"/>
    </source>
</evidence>
<evidence type="ECO:0000259" key="19">
    <source>
        <dbReference type="PROSITE" id="PS50109"/>
    </source>
</evidence>
<keyword evidence="8" id="KW-0547">Nucleotide-binding</keyword>
<evidence type="ECO:0000256" key="18">
    <source>
        <dbReference type="SAM" id="MobiDB-lite"/>
    </source>
</evidence>
<dbReference type="Pfam" id="PF08448">
    <property type="entry name" value="PAS_4"/>
    <property type="match status" value="1"/>
</dbReference>